<evidence type="ECO:0000259" key="3">
    <source>
        <dbReference type="PROSITE" id="PS51203"/>
    </source>
</evidence>
<protein>
    <recommendedName>
        <fullName evidence="3">CS domain-containing protein</fullName>
    </recommendedName>
</protein>
<dbReference type="InterPro" id="IPR008978">
    <property type="entry name" value="HSP20-like_chaperone"/>
</dbReference>
<name>A0A8H8DLG3_9FUNG</name>
<feature type="compositionally biased region" description="Acidic residues" evidence="2">
    <location>
        <begin position="241"/>
        <end position="254"/>
    </location>
</feature>
<reference evidence="4 5" key="1">
    <citation type="journal article" name="Sci. Rep.">
        <title>Genome-scale phylogenetic analyses confirm Olpidium as the closest living zoosporic fungus to the non-flagellated, terrestrial fungi.</title>
        <authorList>
            <person name="Chang Y."/>
            <person name="Rochon D."/>
            <person name="Sekimoto S."/>
            <person name="Wang Y."/>
            <person name="Chovatia M."/>
            <person name="Sandor L."/>
            <person name="Salamov A."/>
            <person name="Grigoriev I.V."/>
            <person name="Stajich J.E."/>
            <person name="Spatafora J.W."/>
        </authorList>
    </citation>
    <scope>NUCLEOTIDE SEQUENCE [LARGE SCALE GENOMIC DNA]</scope>
    <source>
        <strain evidence="4">S191</strain>
    </source>
</reference>
<dbReference type="PROSITE" id="PS51203">
    <property type="entry name" value="CS"/>
    <property type="match status" value="1"/>
</dbReference>
<feature type="region of interest" description="Disordered" evidence="2">
    <location>
        <begin position="228"/>
        <end position="254"/>
    </location>
</feature>
<proteinExistence type="inferred from homology"/>
<comment type="similarity">
    <text evidence="1">Belongs to the p23/wos2 family.</text>
</comment>
<gene>
    <name evidence="4" type="ORF">BJ554DRAFT_4097</name>
</gene>
<organism evidence="4 5">
    <name type="scientific">Olpidium bornovanus</name>
    <dbReference type="NCBI Taxonomy" id="278681"/>
    <lineage>
        <taxon>Eukaryota</taxon>
        <taxon>Fungi</taxon>
        <taxon>Fungi incertae sedis</taxon>
        <taxon>Olpidiomycota</taxon>
        <taxon>Olpidiomycotina</taxon>
        <taxon>Olpidiomycetes</taxon>
        <taxon>Olpidiales</taxon>
        <taxon>Olpidiaceae</taxon>
        <taxon>Olpidium</taxon>
    </lineage>
</organism>
<comment type="caution">
    <text evidence="4">The sequence shown here is derived from an EMBL/GenBank/DDBJ whole genome shotgun (WGS) entry which is preliminary data.</text>
</comment>
<dbReference type="GO" id="GO:0005634">
    <property type="term" value="C:nucleus"/>
    <property type="evidence" value="ECO:0007669"/>
    <property type="project" value="TreeGrafter"/>
</dbReference>
<dbReference type="Proteomes" id="UP000673691">
    <property type="component" value="Unassembled WGS sequence"/>
</dbReference>
<dbReference type="GO" id="GO:0005829">
    <property type="term" value="C:cytosol"/>
    <property type="evidence" value="ECO:0007669"/>
    <property type="project" value="TreeGrafter"/>
</dbReference>
<feature type="domain" description="CS" evidence="3">
    <location>
        <begin position="28"/>
        <end position="160"/>
    </location>
</feature>
<evidence type="ECO:0000313" key="4">
    <source>
        <dbReference type="EMBL" id="KAG5462680.1"/>
    </source>
</evidence>
<sequence length="254" mass="28396">KKERGGRQPVFAFLTPPAFPFFFFRRTTAHPEVCWAQRDNELYVTVNVQDAREPKIDLTEDKLHFQTSVAGLQGKVYDFELEFYGKVNPEAMRQATEQNHARPPTLPGIDAILSRFSYRLTEYNTSFGAPQKSKQSINDRQIFLVINKADHGEPWWPRLQKELKKPIFLKTDFSRWRDEDEDTEDEGGMGGMPGMGGMDFSQRIPKIACAPGNCSFLQIMSNMGGGGGASDFDLKGLGGEGEGDAGDSDDEEGA</sequence>
<accession>A0A8H8DLG3</accession>
<evidence type="ECO:0000256" key="1">
    <source>
        <dbReference type="ARBA" id="ARBA00025733"/>
    </source>
</evidence>
<dbReference type="GO" id="GO:0006457">
    <property type="term" value="P:protein folding"/>
    <property type="evidence" value="ECO:0007669"/>
    <property type="project" value="TreeGrafter"/>
</dbReference>
<evidence type="ECO:0000256" key="2">
    <source>
        <dbReference type="SAM" id="MobiDB-lite"/>
    </source>
</evidence>
<dbReference type="InterPro" id="IPR007052">
    <property type="entry name" value="CS_dom"/>
</dbReference>
<dbReference type="EMBL" id="JAEFCI010001786">
    <property type="protein sequence ID" value="KAG5462680.1"/>
    <property type="molecule type" value="Genomic_DNA"/>
</dbReference>
<feature type="non-terminal residue" evidence="4">
    <location>
        <position position="1"/>
    </location>
</feature>
<dbReference type="AlphaFoldDB" id="A0A8H8DLG3"/>
<dbReference type="SUPFAM" id="SSF49764">
    <property type="entry name" value="HSP20-like chaperones"/>
    <property type="match status" value="2"/>
</dbReference>
<dbReference type="InterPro" id="IPR045250">
    <property type="entry name" value="p23-like"/>
</dbReference>
<dbReference type="Gene3D" id="2.60.40.790">
    <property type="match status" value="2"/>
</dbReference>
<dbReference type="Pfam" id="PF04969">
    <property type="entry name" value="CS"/>
    <property type="match status" value="1"/>
</dbReference>
<dbReference type="PANTHER" id="PTHR22932:SF1">
    <property type="entry name" value="CO-CHAPERONE PROTEIN DAF-41"/>
    <property type="match status" value="1"/>
</dbReference>
<dbReference type="GO" id="GO:0051879">
    <property type="term" value="F:Hsp90 protein binding"/>
    <property type="evidence" value="ECO:0007669"/>
    <property type="project" value="InterPro"/>
</dbReference>
<dbReference type="GO" id="GO:0051087">
    <property type="term" value="F:protein-folding chaperone binding"/>
    <property type="evidence" value="ECO:0007669"/>
    <property type="project" value="TreeGrafter"/>
</dbReference>
<dbReference type="CDD" id="cd06465">
    <property type="entry name" value="p23_hB-ind1_like"/>
    <property type="match status" value="1"/>
</dbReference>
<dbReference type="GO" id="GO:0051131">
    <property type="term" value="P:chaperone-mediated protein complex assembly"/>
    <property type="evidence" value="ECO:0007669"/>
    <property type="project" value="TreeGrafter"/>
</dbReference>
<evidence type="ECO:0000313" key="5">
    <source>
        <dbReference type="Proteomes" id="UP000673691"/>
    </source>
</evidence>
<keyword evidence="5" id="KW-1185">Reference proteome</keyword>
<dbReference type="PANTHER" id="PTHR22932">
    <property type="entry name" value="TELOMERASE-BINDING PROTEIN P23 HSP90 CO-CHAPERONE"/>
    <property type="match status" value="1"/>
</dbReference>
<dbReference type="OrthoDB" id="1564555at2759"/>